<gene>
    <name evidence="4" type="ORF">JE024_03790</name>
</gene>
<dbReference type="EMBL" id="JAFEJA010000001">
    <property type="protein sequence ID" value="MBM9617872.1"/>
    <property type="molecule type" value="Genomic_DNA"/>
</dbReference>
<feature type="transmembrane region" description="Helical" evidence="2">
    <location>
        <begin position="136"/>
        <end position="155"/>
    </location>
</feature>
<feature type="region of interest" description="Disordered" evidence="1">
    <location>
        <begin position="62"/>
        <end position="90"/>
    </location>
</feature>
<protein>
    <recommendedName>
        <fullName evidence="6">Integral membrane protein</fullName>
    </recommendedName>
</protein>
<evidence type="ECO:0000256" key="2">
    <source>
        <dbReference type="SAM" id="Phobius"/>
    </source>
</evidence>
<evidence type="ECO:0000313" key="5">
    <source>
        <dbReference type="Proteomes" id="UP000664109"/>
    </source>
</evidence>
<organism evidence="4 5">
    <name type="scientific">Streptomyces zhihengii</name>
    <dbReference type="NCBI Taxonomy" id="1818004"/>
    <lineage>
        <taxon>Bacteria</taxon>
        <taxon>Bacillati</taxon>
        <taxon>Actinomycetota</taxon>
        <taxon>Actinomycetes</taxon>
        <taxon>Kitasatosporales</taxon>
        <taxon>Streptomycetaceae</taxon>
        <taxon>Streptomyces</taxon>
    </lineage>
</organism>
<feature type="signal peptide" evidence="3">
    <location>
        <begin position="1"/>
        <end position="25"/>
    </location>
</feature>
<keyword evidence="5" id="KW-1185">Reference proteome</keyword>
<evidence type="ECO:0000256" key="3">
    <source>
        <dbReference type="SAM" id="SignalP"/>
    </source>
</evidence>
<evidence type="ECO:0008006" key="6">
    <source>
        <dbReference type="Google" id="ProtNLM"/>
    </source>
</evidence>
<dbReference type="RefSeq" id="WP_205372202.1">
    <property type="nucleotide sequence ID" value="NZ_JAFEJA010000001.1"/>
</dbReference>
<accession>A0ABS2UK11</accession>
<keyword evidence="2" id="KW-1133">Transmembrane helix</keyword>
<feature type="chain" id="PRO_5045127261" description="Integral membrane protein" evidence="3">
    <location>
        <begin position="26"/>
        <end position="165"/>
    </location>
</feature>
<keyword evidence="3" id="KW-0732">Signal</keyword>
<comment type="caution">
    <text evidence="4">The sequence shown here is derived from an EMBL/GenBank/DDBJ whole genome shotgun (WGS) entry which is preliminary data.</text>
</comment>
<evidence type="ECO:0000256" key="1">
    <source>
        <dbReference type="SAM" id="MobiDB-lite"/>
    </source>
</evidence>
<evidence type="ECO:0000313" key="4">
    <source>
        <dbReference type="EMBL" id="MBM9617872.1"/>
    </source>
</evidence>
<name>A0ABS2UK11_9ACTN</name>
<dbReference type="Proteomes" id="UP000664109">
    <property type="component" value="Unassembled WGS sequence"/>
</dbReference>
<reference evidence="4 5" key="1">
    <citation type="journal article" date="2016" name="Arch. Microbiol.">
        <title>Streptomyces zhihengii sp. nov., isolated from rhizospheric soil of Psammosilene tunicoides.</title>
        <authorList>
            <person name="Huang M.J."/>
            <person name="Fei J.J."/>
            <person name="Salam N."/>
            <person name="Kim C.J."/>
            <person name="Hozzein W.N."/>
            <person name="Xiao M."/>
            <person name="Huang H.Q."/>
            <person name="Li W.J."/>
        </authorList>
    </citation>
    <scope>NUCLEOTIDE SEQUENCE [LARGE SCALE GENOMIC DNA]</scope>
    <source>
        <strain evidence="4 5">YIM T102</strain>
    </source>
</reference>
<keyword evidence="2" id="KW-0812">Transmembrane</keyword>
<keyword evidence="2" id="KW-0472">Membrane</keyword>
<proteinExistence type="predicted"/>
<sequence>MRAIRALAVTATAFAAVGLSAPLAAAGGGDGPRNVQVSPSSVFPGGTLTITVDGCRRGGTVSSNAFPDATLSPRGDRGGESTATARVRNSAAPGSYHLTVRCNDSSQTASASFNVLPARGAQGGLGGSIGPTSTEMAIGAGLVATAAVGGSIFIARRRRTVSGQV</sequence>